<dbReference type="InterPro" id="IPR030678">
    <property type="entry name" value="Peptide/Ni-bd"/>
</dbReference>
<reference evidence="6 7" key="1">
    <citation type="submission" date="2019-03" db="EMBL/GenBank/DDBJ databases">
        <title>Draft genome sequences of novel Actinobacteria.</title>
        <authorList>
            <person name="Sahin N."/>
            <person name="Ay H."/>
            <person name="Saygin H."/>
        </authorList>
    </citation>
    <scope>NUCLEOTIDE SEQUENCE [LARGE SCALE GENOMIC DNA]</scope>
    <source>
        <strain evidence="6 7">6K102</strain>
    </source>
</reference>
<keyword evidence="2" id="KW-0813">Transport</keyword>
<dbReference type="EMBL" id="SMLD01000005">
    <property type="protein sequence ID" value="TDE59257.1"/>
    <property type="molecule type" value="Genomic_DNA"/>
</dbReference>
<evidence type="ECO:0000256" key="2">
    <source>
        <dbReference type="ARBA" id="ARBA00022448"/>
    </source>
</evidence>
<dbReference type="PROSITE" id="PS51318">
    <property type="entry name" value="TAT"/>
    <property type="match status" value="1"/>
</dbReference>
<dbReference type="GO" id="GO:0042597">
    <property type="term" value="C:periplasmic space"/>
    <property type="evidence" value="ECO:0007669"/>
    <property type="project" value="UniProtKB-ARBA"/>
</dbReference>
<dbReference type="PANTHER" id="PTHR30290">
    <property type="entry name" value="PERIPLASMIC BINDING COMPONENT OF ABC TRANSPORTER"/>
    <property type="match status" value="1"/>
</dbReference>
<dbReference type="InterPro" id="IPR006311">
    <property type="entry name" value="TAT_signal"/>
</dbReference>
<accession>A0A4R5FXI8</accession>
<dbReference type="SUPFAM" id="SSF53850">
    <property type="entry name" value="Periplasmic binding protein-like II"/>
    <property type="match status" value="1"/>
</dbReference>
<dbReference type="GO" id="GO:0043190">
    <property type="term" value="C:ATP-binding cassette (ABC) transporter complex"/>
    <property type="evidence" value="ECO:0007669"/>
    <property type="project" value="InterPro"/>
</dbReference>
<proteinExistence type="inferred from homology"/>
<evidence type="ECO:0000313" key="6">
    <source>
        <dbReference type="EMBL" id="TDE59257.1"/>
    </source>
</evidence>
<dbReference type="Gene3D" id="3.40.190.10">
    <property type="entry name" value="Periplasmic binding protein-like II"/>
    <property type="match status" value="1"/>
</dbReference>
<dbReference type="CDD" id="cd00995">
    <property type="entry name" value="PBP2_NikA_DppA_OppA_like"/>
    <property type="match status" value="1"/>
</dbReference>
<evidence type="ECO:0000256" key="4">
    <source>
        <dbReference type="SAM" id="MobiDB-lite"/>
    </source>
</evidence>
<protein>
    <submittedName>
        <fullName evidence="6">ABC transporter substrate-binding protein</fullName>
    </submittedName>
</protein>
<dbReference type="GO" id="GO:0015833">
    <property type="term" value="P:peptide transport"/>
    <property type="evidence" value="ECO:0007669"/>
    <property type="project" value="TreeGrafter"/>
</dbReference>
<feature type="domain" description="Solute-binding protein family 5" evidence="5">
    <location>
        <begin position="97"/>
        <end position="451"/>
    </location>
</feature>
<dbReference type="Gene3D" id="3.10.105.10">
    <property type="entry name" value="Dipeptide-binding Protein, Domain 3"/>
    <property type="match status" value="1"/>
</dbReference>
<name>A0A4R5FXI8_9ACTN</name>
<sequence length="531" mass="56980">MGDKAPPETRVPLTRRGLFAGAATLAVSACGGGRSPAPMNTAGPTGPPRRGGTLRLPLTAEPIAPAFDMGTSAAGSVGTAAIATLAYNGLVEVSDGKVVPQLAESWDRASPTRYVFDLRRDVVFHDGTPFDAAAVKANFDRLLDPEGDGVNLPPFLESVKVLGRHQVEMRLSRPAASFLPSLRRGRVMMMSPAAVAKFAKSDPFRASVGTGPYVFKEYRAGNVVRLERNDDYWGDDNHLDAITFTIIPDTNTQIMAFLNDEFDMIDVLPGKASQVKRRRDAVWRENTGNTFNYLTFNQAVKPFDNADVRRGFSAALDREGIAAGIYGGHAKAAHGPFSPAIGAAFEDLSGGAAQTYSVDEARRFLAKAGYDFGAEVAFNAFTQSPWAQEADAMAAQLEQAGVQVRLNKEDFGSWADRIYTSRDFALTNSGQTTRTVDPDEVIYPLVHSKGDLNVSGVDDPGLDALLEKARAEDDPGLRAEMYHDVARLVADNAYAAFTVWPSTLTAMSPKVGGYTFSPGGTHGAAQCWLSA</sequence>
<organism evidence="6 7">
    <name type="scientific">Nonomuraea mesophila</name>
    <dbReference type="NCBI Taxonomy" id="2530382"/>
    <lineage>
        <taxon>Bacteria</taxon>
        <taxon>Bacillati</taxon>
        <taxon>Actinomycetota</taxon>
        <taxon>Actinomycetes</taxon>
        <taxon>Streptosporangiales</taxon>
        <taxon>Streptosporangiaceae</taxon>
        <taxon>Nonomuraea</taxon>
    </lineage>
</organism>
<evidence type="ECO:0000256" key="3">
    <source>
        <dbReference type="ARBA" id="ARBA00022729"/>
    </source>
</evidence>
<keyword evidence="7" id="KW-1185">Reference proteome</keyword>
<evidence type="ECO:0000313" key="7">
    <source>
        <dbReference type="Proteomes" id="UP000295136"/>
    </source>
</evidence>
<dbReference type="GO" id="GO:1904680">
    <property type="term" value="F:peptide transmembrane transporter activity"/>
    <property type="evidence" value="ECO:0007669"/>
    <property type="project" value="TreeGrafter"/>
</dbReference>
<evidence type="ECO:0000256" key="1">
    <source>
        <dbReference type="ARBA" id="ARBA00005695"/>
    </source>
</evidence>
<dbReference type="Gene3D" id="3.90.76.10">
    <property type="entry name" value="Dipeptide-binding Protein, Domain 1"/>
    <property type="match status" value="1"/>
</dbReference>
<dbReference type="PIRSF" id="PIRSF002741">
    <property type="entry name" value="MppA"/>
    <property type="match status" value="1"/>
</dbReference>
<dbReference type="InterPro" id="IPR000914">
    <property type="entry name" value="SBP_5_dom"/>
</dbReference>
<gene>
    <name evidence="6" type="ORF">E1295_03230</name>
</gene>
<dbReference type="PROSITE" id="PS51257">
    <property type="entry name" value="PROKAR_LIPOPROTEIN"/>
    <property type="match status" value="1"/>
</dbReference>
<dbReference type="Proteomes" id="UP000295136">
    <property type="component" value="Unassembled WGS sequence"/>
</dbReference>
<evidence type="ECO:0000259" key="5">
    <source>
        <dbReference type="Pfam" id="PF00496"/>
    </source>
</evidence>
<comment type="caution">
    <text evidence="6">The sequence shown here is derived from an EMBL/GenBank/DDBJ whole genome shotgun (WGS) entry which is preliminary data.</text>
</comment>
<dbReference type="AlphaFoldDB" id="A0A4R5FXI8"/>
<comment type="similarity">
    <text evidence="1">Belongs to the bacterial solute-binding protein 5 family.</text>
</comment>
<dbReference type="InterPro" id="IPR039424">
    <property type="entry name" value="SBP_5"/>
</dbReference>
<keyword evidence="3" id="KW-0732">Signal</keyword>
<dbReference type="PANTHER" id="PTHR30290:SF9">
    <property type="entry name" value="OLIGOPEPTIDE-BINDING PROTEIN APPA"/>
    <property type="match status" value="1"/>
</dbReference>
<dbReference type="Pfam" id="PF00496">
    <property type="entry name" value="SBP_bac_5"/>
    <property type="match status" value="1"/>
</dbReference>
<feature type="region of interest" description="Disordered" evidence="4">
    <location>
        <begin position="31"/>
        <end position="52"/>
    </location>
</feature>